<gene>
    <name evidence="1" type="ORF">FD00_GL002068</name>
</gene>
<evidence type="ECO:0000313" key="2">
    <source>
        <dbReference type="Proteomes" id="UP000050898"/>
    </source>
</evidence>
<comment type="caution">
    <text evidence="1">The sequence shown here is derived from an EMBL/GenBank/DDBJ whole genome shotgun (WGS) entry which is preliminary data.</text>
</comment>
<protein>
    <submittedName>
        <fullName evidence="1">Uncharacterized protein</fullName>
    </submittedName>
</protein>
<evidence type="ECO:0000313" key="1">
    <source>
        <dbReference type="EMBL" id="KRN10825.1"/>
    </source>
</evidence>
<sequence length="189" mass="22193">MSERKRKKRISIDKETEIFIQSNLGGSFFWEDVHKTTFIKFEERGDEETVTFGELRTMLSQLRPYFTDMRLIISDVLDENVSIMDVATALHIEKTYEDYFEYIEDVDLDSVDNSTTVASSDFEYFIKESDIEDYKKALKSSIKNPIIENSVDIYRKDRSLDGEKMDLISRIIDDKEDLFWNDVKASQEG</sequence>
<dbReference type="Proteomes" id="UP000050898">
    <property type="component" value="Unassembled WGS sequence"/>
</dbReference>
<dbReference type="RefSeq" id="WP_010078209.1">
    <property type="nucleotide sequence ID" value="NZ_AYYH01000006.1"/>
</dbReference>
<dbReference type="AlphaFoldDB" id="A0A0R2E374"/>
<proteinExistence type="predicted"/>
<dbReference type="EMBL" id="AYYH01000006">
    <property type="protein sequence ID" value="KRN10825.1"/>
    <property type="molecule type" value="Genomic_DNA"/>
</dbReference>
<organism evidence="1 2">
    <name type="scientific">Liquorilactobacillus mali KCTC 3596 = DSM 20444</name>
    <dbReference type="NCBI Taxonomy" id="1046596"/>
    <lineage>
        <taxon>Bacteria</taxon>
        <taxon>Bacillati</taxon>
        <taxon>Bacillota</taxon>
        <taxon>Bacilli</taxon>
        <taxon>Lactobacillales</taxon>
        <taxon>Lactobacillaceae</taxon>
        <taxon>Liquorilactobacillus</taxon>
    </lineage>
</organism>
<dbReference type="PATRIC" id="fig|1046596.6.peg.2171"/>
<reference evidence="1 2" key="1">
    <citation type="journal article" date="2015" name="Genome Announc.">
        <title>Expanding the biotechnology potential of lactobacilli through comparative genomics of 213 strains and associated genera.</title>
        <authorList>
            <person name="Sun Z."/>
            <person name="Harris H.M."/>
            <person name="McCann A."/>
            <person name="Guo C."/>
            <person name="Argimon S."/>
            <person name="Zhang W."/>
            <person name="Yang X."/>
            <person name="Jeffery I.B."/>
            <person name="Cooney J.C."/>
            <person name="Kagawa T.F."/>
            <person name="Liu W."/>
            <person name="Song Y."/>
            <person name="Salvetti E."/>
            <person name="Wrobel A."/>
            <person name="Rasinkangas P."/>
            <person name="Parkhill J."/>
            <person name="Rea M.C."/>
            <person name="O'Sullivan O."/>
            <person name="Ritari J."/>
            <person name="Douillard F.P."/>
            <person name="Paul Ross R."/>
            <person name="Yang R."/>
            <person name="Briner A.E."/>
            <person name="Felis G.E."/>
            <person name="de Vos W.M."/>
            <person name="Barrangou R."/>
            <person name="Klaenhammer T.R."/>
            <person name="Caufield P.W."/>
            <person name="Cui Y."/>
            <person name="Zhang H."/>
            <person name="O'Toole P.W."/>
        </authorList>
    </citation>
    <scope>NUCLEOTIDE SEQUENCE [LARGE SCALE GENOMIC DNA]</scope>
    <source>
        <strain evidence="1 2">DSM 20444</strain>
    </source>
</reference>
<name>A0A0R2E374_9LACO</name>
<dbReference type="OrthoDB" id="2962597at2"/>
<keyword evidence="2" id="KW-1185">Reference proteome</keyword>
<accession>A0A0R2E374</accession>